<dbReference type="CDD" id="cd00075">
    <property type="entry name" value="HATPase"/>
    <property type="match status" value="1"/>
</dbReference>
<dbReference type="EMBL" id="CACSIM010000001">
    <property type="protein sequence ID" value="CAA0082283.1"/>
    <property type="molecule type" value="Genomic_DNA"/>
</dbReference>
<keyword evidence="7" id="KW-0547">Nucleotide-binding</keyword>
<evidence type="ECO:0000256" key="1">
    <source>
        <dbReference type="ARBA" id="ARBA00000085"/>
    </source>
</evidence>
<dbReference type="Gene3D" id="1.10.287.130">
    <property type="match status" value="1"/>
</dbReference>
<dbReference type="GO" id="GO:0005886">
    <property type="term" value="C:plasma membrane"/>
    <property type="evidence" value="ECO:0007669"/>
    <property type="project" value="TreeGrafter"/>
</dbReference>
<comment type="catalytic activity">
    <reaction evidence="1">
        <text>ATP + protein L-histidine = ADP + protein N-phospho-L-histidine.</text>
        <dbReference type="EC" id="2.7.13.3"/>
    </reaction>
</comment>
<evidence type="ECO:0000256" key="5">
    <source>
        <dbReference type="ARBA" id="ARBA00022679"/>
    </source>
</evidence>
<dbReference type="InterPro" id="IPR005467">
    <property type="entry name" value="His_kinase_dom"/>
</dbReference>
<dbReference type="Proteomes" id="UP000435877">
    <property type="component" value="Unassembled WGS sequence"/>
</dbReference>
<sequence length="446" mass="49628">MKSIRIFLLVAVLSTIMLVNFLAALHGYQSSMLEAEKLFDRKLADTASLIEAIPRDTYLTKITPYTGQTAFQIFDSNLKLLWQSSSTPTTQFAPLKTGFSEHNFNGYRWRTLVHHSTDGRWVLVGERLDQRYHLADSIILESVVPILLSIPLAGILVWLIIGHGLKSLQLLARDLAIKREDDLSHLDLINPPRELQPVLQSTNSLLSRLEASLERERRFSSDAAHELRTPLSALQLHIHNFKQSLSAEDQPALIQLEGDQKRMAHLVEQILALYRTTPEHYPAKFEVIDIFSLARDCIAESFLFFEARGQDISLDGDSTLLLGDHFALQLLIQNLLSNANKYTPEGGKIAVDVRDSIDGPILTVSDNGPGIAEAERERVLERFYRVGGDRHASGATGCGLGLSIVGHIAQIHQARLDLSNSTRGHGLVVSIHFPNSIVCDKGGNTR</sequence>
<comment type="subcellular location">
    <subcellularLocation>
        <location evidence="2">Membrane</location>
        <topology evidence="2">Multi-pass membrane protein</topology>
    </subcellularLocation>
</comment>
<keyword evidence="17" id="KW-1185">Reference proteome</keyword>
<dbReference type="EMBL" id="CACSIK010000001">
    <property type="protein sequence ID" value="CAA0084331.1"/>
    <property type="molecule type" value="Genomic_DNA"/>
</dbReference>
<dbReference type="InterPro" id="IPR003594">
    <property type="entry name" value="HATPase_dom"/>
</dbReference>
<dbReference type="CDD" id="cd00082">
    <property type="entry name" value="HisKA"/>
    <property type="match status" value="1"/>
</dbReference>
<dbReference type="InterPro" id="IPR003661">
    <property type="entry name" value="HisK_dim/P_dom"/>
</dbReference>
<keyword evidence="6 13" id="KW-0812">Transmembrane</keyword>
<evidence type="ECO:0000313" key="17">
    <source>
        <dbReference type="Proteomes" id="UP000435877"/>
    </source>
</evidence>
<keyword evidence="8" id="KW-0418">Kinase</keyword>
<evidence type="ECO:0000256" key="3">
    <source>
        <dbReference type="ARBA" id="ARBA00012438"/>
    </source>
</evidence>
<feature type="domain" description="Histidine kinase" evidence="14">
    <location>
        <begin position="222"/>
        <end position="437"/>
    </location>
</feature>
<evidence type="ECO:0000259" key="14">
    <source>
        <dbReference type="PROSITE" id="PS50109"/>
    </source>
</evidence>
<dbReference type="SMART" id="SM00387">
    <property type="entry name" value="HATPase_c"/>
    <property type="match status" value="1"/>
</dbReference>
<dbReference type="PANTHER" id="PTHR45436:SF14">
    <property type="entry name" value="SENSOR PROTEIN QSEC"/>
    <property type="match status" value="1"/>
</dbReference>
<dbReference type="Pfam" id="PF02518">
    <property type="entry name" value="HATPase_c"/>
    <property type="match status" value="1"/>
</dbReference>
<reference evidence="17 18" key="1">
    <citation type="submission" date="2019-11" db="EMBL/GenBank/DDBJ databases">
        <authorList>
            <person name="Holert J."/>
        </authorList>
    </citation>
    <scope>NUCLEOTIDE SEQUENCE [LARGE SCALE GENOMIC DNA]</scope>
    <source>
        <strain evidence="15">BC3_2A</strain>
        <strain evidence="16">SB11_1A</strain>
    </source>
</reference>
<dbReference type="Gene3D" id="3.30.565.10">
    <property type="entry name" value="Histidine kinase-like ATPase, C-terminal domain"/>
    <property type="match status" value="1"/>
</dbReference>
<protein>
    <recommendedName>
        <fullName evidence="3">histidine kinase</fullName>
        <ecNumber evidence="3">2.7.13.3</ecNumber>
    </recommendedName>
</protein>
<dbReference type="SUPFAM" id="SSF47384">
    <property type="entry name" value="Homodimeric domain of signal transducing histidine kinase"/>
    <property type="match status" value="1"/>
</dbReference>
<organism evidence="16 17">
    <name type="scientific">Zhongshania aliphaticivorans</name>
    <dbReference type="NCBI Taxonomy" id="1470434"/>
    <lineage>
        <taxon>Bacteria</taxon>
        <taxon>Pseudomonadati</taxon>
        <taxon>Pseudomonadota</taxon>
        <taxon>Gammaproteobacteria</taxon>
        <taxon>Cellvibrionales</taxon>
        <taxon>Spongiibacteraceae</taxon>
        <taxon>Zhongshania</taxon>
    </lineage>
</organism>
<evidence type="ECO:0000256" key="13">
    <source>
        <dbReference type="SAM" id="Phobius"/>
    </source>
</evidence>
<dbReference type="InterPro" id="IPR004358">
    <property type="entry name" value="Sig_transdc_His_kin-like_C"/>
</dbReference>
<dbReference type="InterPro" id="IPR036890">
    <property type="entry name" value="HATPase_C_sf"/>
</dbReference>
<evidence type="ECO:0000313" key="15">
    <source>
        <dbReference type="EMBL" id="CAA0082283.1"/>
    </source>
</evidence>
<evidence type="ECO:0000256" key="12">
    <source>
        <dbReference type="ARBA" id="ARBA00023136"/>
    </source>
</evidence>
<evidence type="ECO:0000313" key="18">
    <source>
        <dbReference type="Proteomes" id="UP000439591"/>
    </source>
</evidence>
<dbReference type="PRINTS" id="PR00344">
    <property type="entry name" value="BCTRLSENSOR"/>
</dbReference>
<dbReference type="GO" id="GO:0005524">
    <property type="term" value="F:ATP binding"/>
    <property type="evidence" value="ECO:0007669"/>
    <property type="project" value="UniProtKB-KW"/>
</dbReference>
<evidence type="ECO:0000256" key="2">
    <source>
        <dbReference type="ARBA" id="ARBA00004141"/>
    </source>
</evidence>
<dbReference type="PANTHER" id="PTHR45436">
    <property type="entry name" value="SENSOR HISTIDINE KINASE YKOH"/>
    <property type="match status" value="1"/>
</dbReference>
<keyword evidence="9" id="KW-0067">ATP-binding</keyword>
<evidence type="ECO:0000313" key="16">
    <source>
        <dbReference type="EMBL" id="CAA0084331.1"/>
    </source>
</evidence>
<evidence type="ECO:0000256" key="11">
    <source>
        <dbReference type="ARBA" id="ARBA00023012"/>
    </source>
</evidence>
<dbReference type="AlphaFoldDB" id="A0A5S9N8A5"/>
<dbReference type="PROSITE" id="PS50109">
    <property type="entry name" value="HIS_KIN"/>
    <property type="match status" value="1"/>
</dbReference>
<dbReference type="EC" id="2.7.13.3" evidence="3"/>
<dbReference type="InterPro" id="IPR036097">
    <property type="entry name" value="HisK_dim/P_sf"/>
</dbReference>
<dbReference type="SMART" id="SM00388">
    <property type="entry name" value="HisKA"/>
    <property type="match status" value="1"/>
</dbReference>
<keyword evidence="4" id="KW-0597">Phosphoprotein</keyword>
<dbReference type="Pfam" id="PF00512">
    <property type="entry name" value="HisKA"/>
    <property type="match status" value="1"/>
</dbReference>
<name>A0A5S9N8A5_9GAMM</name>
<dbReference type="GO" id="GO:0000155">
    <property type="term" value="F:phosphorelay sensor kinase activity"/>
    <property type="evidence" value="ECO:0007669"/>
    <property type="project" value="InterPro"/>
</dbReference>
<keyword evidence="12 13" id="KW-0472">Membrane</keyword>
<keyword evidence="11" id="KW-0902">Two-component regulatory system</keyword>
<keyword evidence="10 13" id="KW-1133">Transmembrane helix</keyword>
<gene>
    <name evidence="16" type="primary">rssA_1</name>
    <name evidence="15" type="synonym">rssA_2</name>
    <name evidence="16" type="ORF">IHBHHGIJ_00674</name>
    <name evidence="15" type="ORF">KFEGEMFD_00476</name>
</gene>
<dbReference type="InterPro" id="IPR050428">
    <property type="entry name" value="TCS_sensor_his_kinase"/>
</dbReference>
<dbReference type="OrthoDB" id="9809766at2"/>
<evidence type="ECO:0000256" key="8">
    <source>
        <dbReference type="ARBA" id="ARBA00022777"/>
    </source>
</evidence>
<accession>A0A5S9N8A5</accession>
<keyword evidence="5 16" id="KW-0808">Transferase</keyword>
<dbReference type="Proteomes" id="UP000439591">
    <property type="component" value="Unassembled WGS sequence"/>
</dbReference>
<evidence type="ECO:0000256" key="9">
    <source>
        <dbReference type="ARBA" id="ARBA00022840"/>
    </source>
</evidence>
<evidence type="ECO:0000256" key="10">
    <source>
        <dbReference type="ARBA" id="ARBA00022989"/>
    </source>
</evidence>
<evidence type="ECO:0000256" key="4">
    <source>
        <dbReference type="ARBA" id="ARBA00022553"/>
    </source>
</evidence>
<dbReference type="SUPFAM" id="SSF55874">
    <property type="entry name" value="ATPase domain of HSP90 chaperone/DNA topoisomerase II/histidine kinase"/>
    <property type="match status" value="1"/>
</dbReference>
<feature type="transmembrane region" description="Helical" evidence="13">
    <location>
        <begin position="6"/>
        <end position="28"/>
    </location>
</feature>
<evidence type="ECO:0000256" key="7">
    <source>
        <dbReference type="ARBA" id="ARBA00022741"/>
    </source>
</evidence>
<proteinExistence type="predicted"/>
<evidence type="ECO:0000256" key="6">
    <source>
        <dbReference type="ARBA" id="ARBA00022692"/>
    </source>
</evidence>
<dbReference type="RefSeq" id="WP_159267347.1">
    <property type="nucleotide sequence ID" value="NZ_CACSIK010000001.1"/>
</dbReference>